<dbReference type="PANTHER" id="PTHR30151">
    <property type="entry name" value="ALKANE SULFONATE ABC TRANSPORTER-RELATED, MEMBRANE SUBUNIT"/>
    <property type="match status" value="1"/>
</dbReference>
<accession>F6DV66</accession>
<evidence type="ECO:0000256" key="6">
    <source>
        <dbReference type="ARBA" id="ARBA00023136"/>
    </source>
</evidence>
<evidence type="ECO:0000313" key="9">
    <source>
        <dbReference type="EMBL" id="AEG59132.1"/>
    </source>
</evidence>
<feature type="transmembrane region" description="Helical" evidence="7">
    <location>
        <begin position="231"/>
        <end position="248"/>
    </location>
</feature>
<keyword evidence="10" id="KW-1185">Reference proteome</keyword>
<dbReference type="KEGG" id="dru:Desru_0855"/>
<proteinExistence type="inferred from homology"/>
<evidence type="ECO:0000256" key="5">
    <source>
        <dbReference type="ARBA" id="ARBA00022989"/>
    </source>
</evidence>
<comment type="similarity">
    <text evidence="7">Belongs to the binding-protein-dependent transport system permease family.</text>
</comment>
<dbReference type="PROSITE" id="PS50928">
    <property type="entry name" value="ABC_TM1"/>
    <property type="match status" value="1"/>
</dbReference>
<dbReference type="GO" id="GO:0042918">
    <property type="term" value="P:alkanesulfonate transmembrane transport"/>
    <property type="evidence" value="ECO:0007669"/>
    <property type="project" value="UniProtKB-ARBA"/>
</dbReference>
<dbReference type="Pfam" id="PF00528">
    <property type="entry name" value="BPD_transp_1"/>
    <property type="match status" value="1"/>
</dbReference>
<dbReference type="STRING" id="696281.Desru_0855"/>
<organism evidence="9 10">
    <name type="scientific">Desulforamulus ruminis (strain ATCC 23193 / DSM 2154 / NCIMB 8452 / DL)</name>
    <name type="common">Desulfotomaculum ruminis</name>
    <dbReference type="NCBI Taxonomy" id="696281"/>
    <lineage>
        <taxon>Bacteria</taxon>
        <taxon>Bacillati</taxon>
        <taxon>Bacillota</taxon>
        <taxon>Clostridia</taxon>
        <taxon>Eubacteriales</taxon>
        <taxon>Peptococcaceae</taxon>
        <taxon>Desulforamulus</taxon>
    </lineage>
</organism>
<keyword evidence="4 7" id="KW-0812">Transmembrane</keyword>
<dbReference type="InterPro" id="IPR035906">
    <property type="entry name" value="MetI-like_sf"/>
</dbReference>
<reference evidence="9 10" key="2">
    <citation type="journal article" date="2012" name="Stand. Genomic Sci.">
        <title>Complete genome sequence of the sulfate-reducing firmicute Desulfotomaculum ruminis type strain (DL(T)).</title>
        <authorList>
            <person name="Spring S."/>
            <person name="Visser M."/>
            <person name="Lu M."/>
            <person name="Copeland A."/>
            <person name="Lapidus A."/>
            <person name="Lucas S."/>
            <person name="Cheng J.F."/>
            <person name="Han C."/>
            <person name="Tapia R."/>
            <person name="Goodwin L.A."/>
            <person name="Pitluck S."/>
            <person name="Ivanova N."/>
            <person name="Land M."/>
            <person name="Hauser L."/>
            <person name="Larimer F."/>
            <person name="Rohde M."/>
            <person name="Goker M."/>
            <person name="Detter J.C."/>
            <person name="Kyrpides N.C."/>
            <person name="Woyke T."/>
            <person name="Schaap P.J."/>
            <person name="Plugge C.M."/>
            <person name="Muyzer G."/>
            <person name="Kuever J."/>
            <person name="Pereira I.A."/>
            <person name="Parshina S.N."/>
            <person name="Bernier-Latmani R."/>
            <person name="Stams A.J."/>
            <person name="Klenk H.P."/>
        </authorList>
    </citation>
    <scope>NUCLEOTIDE SEQUENCE [LARGE SCALE GENOMIC DNA]</scope>
    <source>
        <strain evidence="10">ATCC 23193 / DSM 2154 / NCIB 8452 / DL</strain>
    </source>
</reference>
<evidence type="ECO:0000256" key="2">
    <source>
        <dbReference type="ARBA" id="ARBA00022448"/>
    </source>
</evidence>
<protein>
    <submittedName>
        <fullName evidence="9">Binding-protein-dependent transport systems inner membrane component</fullName>
    </submittedName>
</protein>
<dbReference type="PANTHER" id="PTHR30151:SF0">
    <property type="entry name" value="ABC TRANSPORTER PERMEASE PROTEIN MJ0413-RELATED"/>
    <property type="match status" value="1"/>
</dbReference>
<dbReference type="Proteomes" id="UP000009234">
    <property type="component" value="Chromosome"/>
</dbReference>
<dbReference type="CDD" id="cd06261">
    <property type="entry name" value="TM_PBP2"/>
    <property type="match status" value="1"/>
</dbReference>
<evidence type="ECO:0000313" key="10">
    <source>
        <dbReference type="Proteomes" id="UP000009234"/>
    </source>
</evidence>
<evidence type="ECO:0000259" key="8">
    <source>
        <dbReference type="PROSITE" id="PS50928"/>
    </source>
</evidence>
<keyword evidence="2 7" id="KW-0813">Transport</keyword>
<feature type="transmembrane region" description="Helical" evidence="7">
    <location>
        <begin position="134"/>
        <end position="154"/>
    </location>
</feature>
<feature type="transmembrane region" description="Helical" evidence="7">
    <location>
        <begin position="199"/>
        <end position="219"/>
    </location>
</feature>
<sequence>MPLYKIKLRYKNNASGLLTLFSFSLILAAWCGLSYSGAVDNKIFLPTPGAVIQAFMDMQQEGILISYTAVSLYRVLVGWILAVLVAVPMGMMIATLKKAEALLEPVIDFARYLPVVALVPLTLLYFGIGDIQKFVIIFLGTFFQLVLMVSDVVANVSRNLLRAAATLGASQWQIYRLVLMPAALPGIMDSLRITIGWAWTYLVVAELVAANSGLGYLILKSQRFLALDRIFAGLIIIGLLGLATDYFFKWLTRVMVPWSEKVGARHE</sequence>
<comment type="subcellular location">
    <subcellularLocation>
        <location evidence="1 7">Cell membrane</location>
        <topology evidence="1 7">Multi-pass membrane protein</topology>
    </subcellularLocation>
</comment>
<dbReference type="GO" id="GO:0005886">
    <property type="term" value="C:plasma membrane"/>
    <property type="evidence" value="ECO:0007669"/>
    <property type="project" value="UniProtKB-SubCell"/>
</dbReference>
<dbReference type="InterPro" id="IPR000515">
    <property type="entry name" value="MetI-like"/>
</dbReference>
<keyword evidence="5 7" id="KW-1133">Transmembrane helix</keyword>
<feature type="transmembrane region" description="Helical" evidence="7">
    <location>
        <begin position="109"/>
        <end position="128"/>
    </location>
</feature>
<dbReference type="SUPFAM" id="SSF161098">
    <property type="entry name" value="MetI-like"/>
    <property type="match status" value="1"/>
</dbReference>
<keyword evidence="6 7" id="KW-0472">Membrane</keyword>
<dbReference type="EMBL" id="CP002780">
    <property type="protein sequence ID" value="AEG59132.1"/>
    <property type="molecule type" value="Genomic_DNA"/>
</dbReference>
<feature type="transmembrane region" description="Helical" evidence="7">
    <location>
        <begin position="62"/>
        <end position="88"/>
    </location>
</feature>
<dbReference type="AlphaFoldDB" id="F6DV66"/>
<dbReference type="FunFam" id="1.10.3720.10:FF:000003">
    <property type="entry name" value="Aliphatic sulfonate ABC transporter permease"/>
    <property type="match status" value="1"/>
</dbReference>
<evidence type="ECO:0000256" key="7">
    <source>
        <dbReference type="RuleBase" id="RU363032"/>
    </source>
</evidence>
<feature type="domain" description="ABC transmembrane type-1" evidence="8">
    <location>
        <begin position="68"/>
        <end position="248"/>
    </location>
</feature>
<keyword evidence="3" id="KW-1003">Cell membrane</keyword>
<dbReference type="HOGENOM" id="CLU_046113_1_0_9"/>
<evidence type="ECO:0000256" key="1">
    <source>
        <dbReference type="ARBA" id="ARBA00004651"/>
    </source>
</evidence>
<evidence type="ECO:0000256" key="4">
    <source>
        <dbReference type="ARBA" id="ARBA00022692"/>
    </source>
</evidence>
<dbReference type="Gene3D" id="1.10.3720.10">
    <property type="entry name" value="MetI-like"/>
    <property type="match status" value="1"/>
</dbReference>
<gene>
    <name evidence="9" type="ordered locus">Desru_0855</name>
</gene>
<dbReference type="eggNOG" id="COG0600">
    <property type="taxonomic scope" value="Bacteria"/>
</dbReference>
<evidence type="ECO:0000256" key="3">
    <source>
        <dbReference type="ARBA" id="ARBA00022475"/>
    </source>
</evidence>
<dbReference type="OrthoDB" id="9796361at2"/>
<name>F6DV66_DESRL</name>
<reference evidence="10" key="1">
    <citation type="submission" date="2011-05" db="EMBL/GenBank/DDBJ databases">
        <title>Complete sequence of Desulfotomaculum ruminis DSM 2154.</title>
        <authorList>
            <person name="Lucas S."/>
            <person name="Copeland A."/>
            <person name="Lapidus A."/>
            <person name="Cheng J.-F."/>
            <person name="Goodwin L."/>
            <person name="Pitluck S."/>
            <person name="Lu M."/>
            <person name="Detter J.C."/>
            <person name="Han C."/>
            <person name="Tapia R."/>
            <person name="Land M."/>
            <person name="Hauser L."/>
            <person name="Kyrpides N."/>
            <person name="Ivanova N."/>
            <person name="Mikhailova N."/>
            <person name="Pagani I."/>
            <person name="Stams A.J.M."/>
            <person name="Plugge C.M."/>
            <person name="Muyzer G."/>
            <person name="Kuever J."/>
            <person name="Parshina S.N."/>
            <person name="Ivanova A.E."/>
            <person name="Nazina T.N."/>
            <person name="Brambilla E."/>
            <person name="Spring S."/>
            <person name="Klenk H.-P."/>
            <person name="Woyke T."/>
        </authorList>
    </citation>
    <scope>NUCLEOTIDE SEQUENCE [LARGE SCALE GENOMIC DNA]</scope>
    <source>
        <strain evidence="10">ATCC 23193 / DSM 2154 / NCIB 8452 / DL</strain>
    </source>
</reference>